<keyword evidence="4" id="KW-1185">Reference proteome</keyword>
<dbReference type="RefSeq" id="WP_380506154.1">
    <property type="nucleotide sequence ID" value="NZ_JBHEZX010000004.1"/>
</dbReference>
<keyword evidence="2" id="KW-0732">Signal</keyword>
<feature type="region of interest" description="Disordered" evidence="1">
    <location>
        <begin position="25"/>
        <end position="44"/>
    </location>
</feature>
<sequence length="232" mass="23299">MRRSVRTLAAGSALAAALLTASCQAKEPTPTPTPTPTPATTPAATTTTAAPVTAAALPTGPVTAAQLVAALPPRPAGAKAWAGRGGPSGALTQKQYLTVEFGAAEAPKALAAERQLGLRSGAQRAWQQRNGTQVLVTFGDYRDRTGAKAAYLQIEAALEQDDAGATDFTLPGAADSYGIGTAAGSELLVLAGSELLHVEVKSPDSVGTAKAVALQAYGNLCRLSDCTAGSTS</sequence>
<dbReference type="PROSITE" id="PS51257">
    <property type="entry name" value="PROKAR_LIPOPROTEIN"/>
    <property type="match status" value="1"/>
</dbReference>
<feature type="signal peptide" evidence="2">
    <location>
        <begin position="1"/>
        <end position="25"/>
    </location>
</feature>
<feature type="compositionally biased region" description="Pro residues" evidence="1">
    <location>
        <begin position="29"/>
        <end position="39"/>
    </location>
</feature>
<reference evidence="3 4" key="1">
    <citation type="submission" date="2024-09" db="EMBL/GenBank/DDBJ databases">
        <authorList>
            <person name="Lee S.D."/>
        </authorList>
    </citation>
    <scope>NUCLEOTIDE SEQUENCE [LARGE SCALE GENOMIC DNA]</scope>
    <source>
        <strain evidence="3 4">N1-1</strain>
    </source>
</reference>
<protein>
    <recommendedName>
        <fullName evidence="5">Sporulation and spore germination</fullName>
    </recommendedName>
</protein>
<evidence type="ECO:0008006" key="5">
    <source>
        <dbReference type="Google" id="ProtNLM"/>
    </source>
</evidence>
<evidence type="ECO:0000313" key="3">
    <source>
        <dbReference type="EMBL" id="MFC1409773.1"/>
    </source>
</evidence>
<evidence type="ECO:0000256" key="1">
    <source>
        <dbReference type="SAM" id="MobiDB-lite"/>
    </source>
</evidence>
<name>A0ABV6V7V7_9ACTN</name>
<accession>A0ABV6V7V7</accession>
<organism evidence="3 4">
    <name type="scientific">Streptacidiphilus alkalitolerans</name>
    <dbReference type="NCBI Taxonomy" id="3342712"/>
    <lineage>
        <taxon>Bacteria</taxon>
        <taxon>Bacillati</taxon>
        <taxon>Actinomycetota</taxon>
        <taxon>Actinomycetes</taxon>
        <taxon>Kitasatosporales</taxon>
        <taxon>Streptomycetaceae</taxon>
        <taxon>Streptacidiphilus</taxon>
    </lineage>
</organism>
<dbReference type="EMBL" id="JBHEZX010000004">
    <property type="protein sequence ID" value="MFC1409773.1"/>
    <property type="molecule type" value="Genomic_DNA"/>
</dbReference>
<evidence type="ECO:0000256" key="2">
    <source>
        <dbReference type="SAM" id="SignalP"/>
    </source>
</evidence>
<feature type="chain" id="PRO_5045651941" description="Sporulation and spore germination" evidence="2">
    <location>
        <begin position="26"/>
        <end position="232"/>
    </location>
</feature>
<gene>
    <name evidence="3" type="ORF">ACEZDG_10830</name>
</gene>
<dbReference type="Proteomes" id="UP001592582">
    <property type="component" value="Unassembled WGS sequence"/>
</dbReference>
<comment type="caution">
    <text evidence="3">The sequence shown here is derived from an EMBL/GenBank/DDBJ whole genome shotgun (WGS) entry which is preliminary data.</text>
</comment>
<proteinExistence type="predicted"/>
<evidence type="ECO:0000313" key="4">
    <source>
        <dbReference type="Proteomes" id="UP001592582"/>
    </source>
</evidence>